<feature type="transmembrane region" description="Helical" evidence="8">
    <location>
        <begin position="299"/>
        <end position="317"/>
    </location>
</feature>
<dbReference type="AlphaFoldDB" id="A0A3B7MH08"/>
<feature type="transmembrane region" description="Helical" evidence="8">
    <location>
        <begin position="218"/>
        <end position="245"/>
    </location>
</feature>
<keyword evidence="5 8" id="KW-1133">Transmembrane helix</keyword>
<keyword evidence="6 8" id="KW-0472">Membrane</keyword>
<dbReference type="InterPro" id="IPR003474">
    <property type="entry name" value="Glcn_transporter"/>
</dbReference>
<dbReference type="GO" id="GO:0015128">
    <property type="term" value="F:gluconate transmembrane transporter activity"/>
    <property type="evidence" value="ECO:0007669"/>
    <property type="project" value="InterPro"/>
</dbReference>
<keyword evidence="3" id="KW-1003">Cell membrane</keyword>
<keyword evidence="4 8" id="KW-0812">Transmembrane</keyword>
<evidence type="ECO:0000313" key="9">
    <source>
        <dbReference type="EMBL" id="AXY72603.1"/>
    </source>
</evidence>
<proteinExistence type="inferred from homology"/>
<feature type="transmembrane region" description="Helical" evidence="8">
    <location>
        <begin position="22"/>
        <end position="41"/>
    </location>
</feature>
<dbReference type="PANTHER" id="PTHR30354:SF22">
    <property type="entry name" value="HIGH-AFFINITY GLUCONATE TRANSPORTER"/>
    <property type="match status" value="1"/>
</dbReference>
<feature type="transmembrane region" description="Helical" evidence="8">
    <location>
        <begin position="136"/>
        <end position="154"/>
    </location>
</feature>
<keyword evidence="2" id="KW-0813">Transport</keyword>
<evidence type="ECO:0000256" key="3">
    <source>
        <dbReference type="ARBA" id="ARBA00022475"/>
    </source>
</evidence>
<dbReference type="PANTHER" id="PTHR30354">
    <property type="entry name" value="GNT FAMILY GLUCONATE TRANSPORTER"/>
    <property type="match status" value="1"/>
</dbReference>
<feature type="transmembrane region" description="Helical" evidence="8">
    <location>
        <begin position="96"/>
        <end position="129"/>
    </location>
</feature>
<dbReference type="EMBL" id="CP032157">
    <property type="protein sequence ID" value="AXY72603.1"/>
    <property type="molecule type" value="Genomic_DNA"/>
</dbReference>
<sequence>MSFIIVMGCIALLILLTTWGKFNTFLAFLLVSILAGILLQLPPDKVIASVQKGMGDTLGSLVIIIMLGAMLGKVVAESGAAQKIAGVLMNAFGPRNVQWALMLTGFIIGIPLYYGVGFVLMVPIIFSVVYQYKLPAIYVGLPMLAALSVTHGFLPPHPSPVALVGQLHANMGLTLLYGILVAIPAIIVAGPVFARFLKQVPSQPLQTFRPSTIEANKLPGTAISFITALLPVFLLMLTTALPYIFSNSTPAVKAALAFVGEPAVVMLIAVLVATFTLGTGMGKPVKVVMDSYADAVKDIAMILLIIAGAGALKQVLSDSGVSNEIAAALRTWPLHPLVLGWLMAAIIRVCVGSATVAGLTTAGIIAPLVVQTNVNPNLMVLSVGAGSLMFSHVNDAGFWMFKEYFNLSIKNTLKTWSVMETIVSIAGLIGVMILSLWI</sequence>
<dbReference type="GO" id="GO:0005886">
    <property type="term" value="C:plasma membrane"/>
    <property type="evidence" value="ECO:0007669"/>
    <property type="project" value="UniProtKB-SubCell"/>
</dbReference>
<protein>
    <submittedName>
        <fullName evidence="9">Gluconate transporter</fullName>
    </submittedName>
</protein>
<keyword evidence="10" id="KW-1185">Reference proteome</keyword>
<evidence type="ECO:0000313" key="10">
    <source>
        <dbReference type="Proteomes" id="UP000263900"/>
    </source>
</evidence>
<evidence type="ECO:0000256" key="8">
    <source>
        <dbReference type="SAM" id="Phobius"/>
    </source>
</evidence>
<feature type="transmembrane region" description="Helical" evidence="8">
    <location>
        <begin position="174"/>
        <end position="197"/>
    </location>
</feature>
<evidence type="ECO:0000256" key="2">
    <source>
        <dbReference type="ARBA" id="ARBA00022448"/>
    </source>
</evidence>
<reference evidence="9 10" key="1">
    <citation type="submission" date="2018-09" db="EMBL/GenBank/DDBJ databases">
        <title>Genome sequencing of strain 6GH32-13.</title>
        <authorList>
            <person name="Weon H.-Y."/>
            <person name="Heo J."/>
            <person name="Kwon S.-W."/>
        </authorList>
    </citation>
    <scope>NUCLEOTIDE SEQUENCE [LARGE SCALE GENOMIC DNA]</scope>
    <source>
        <strain evidence="9 10">5GH32-13</strain>
    </source>
</reference>
<dbReference type="NCBIfam" id="TIGR00791">
    <property type="entry name" value="gntP"/>
    <property type="match status" value="1"/>
</dbReference>
<name>A0A3B7MH08_9BACT</name>
<organism evidence="9 10">
    <name type="scientific">Paraflavitalea soli</name>
    <dbReference type="NCBI Taxonomy" id="2315862"/>
    <lineage>
        <taxon>Bacteria</taxon>
        <taxon>Pseudomonadati</taxon>
        <taxon>Bacteroidota</taxon>
        <taxon>Chitinophagia</taxon>
        <taxon>Chitinophagales</taxon>
        <taxon>Chitinophagaceae</taxon>
        <taxon>Paraflavitalea</taxon>
    </lineage>
</organism>
<evidence type="ECO:0000256" key="6">
    <source>
        <dbReference type="ARBA" id="ARBA00023136"/>
    </source>
</evidence>
<dbReference type="PIRSF" id="PIRSF002746">
    <property type="entry name" value="Gluconate_transporter"/>
    <property type="match status" value="1"/>
</dbReference>
<dbReference type="KEGG" id="pseg:D3H65_00820"/>
<feature type="transmembrane region" description="Helical" evidence="8">
    <location>
        <begin position="378"/>
        <end position="401"/>
    </location>
</feature>
<dbReference type="RefSeq" id="WP_119048441.1">
    <property type="nucleotide sequence ID" value="NZ_CP032157.1"/>
</dbReference>
<comment type="subcellular location">
    <subcellularLocation>
        <location evidence="1">Cell membrane</location>
        <topology evidence="1">Multi-pass membrane protein</topology>
    </subcellularLocation>
</comment>
<feature type="transmembrane region" description="Helical" evidence="8">
    <location>
        <begin position="257"/>
        <end position="278"/>
    </location>
</feature>
<accession>A0A3B7MH08</accession>
<evidence type="ECO:0000256" key="4">
    <source>
        <dbReference type="ARBA" id="ARBA00022692"/>
    </source>
</evidence>
<feature type="transmembrane region" description="Helical" evidence="8">
    <location>
        <begin position="421"/>
        <end position="437"/>
    </location>
</feature>
<evidence type="ECO:0000256" key="5">
    <source>
        <dbReference type="ARBA" id="ARBA00022989"/>
    </source>
</evidence>
<feature type="transmembrane region" description="Helical" evidence="8">
    <location>
        <begin position="337"/>
        <end position="366"/>
    </location>
</feature>
<evidence type="ECO:0000256" key="1">
    <source>
        <dbReference type="ARBA" id="ARBA00004651"/>
    </source>
</evidence>
<comment type="similarity">
    <text evidence="7">Belongs to the GntP permease family.</text>
</comment>
<dbReference type="OrthoDB" id="9787129at2"/>
<dbReference type="Pfam" id="PF02447">
    <property type="entry name" value="GntP_permease"/>
    <property type="match status" value="1"/>
</dbReference>
<gene>
    <name evidence="9" type="ORF">D3H65_00820</name>
</gene>
<dbReference type="Proteomes" id="UP000263900">
    <property type="component" value="Chromosome"/>
</dbReference>
<evidence type="ECO:0000256" key="7">
    <source>
        <dbReference type="ARBA" id="ARBA00049663"/>
    </source>
</evidence>
<feature type="transmembrane region" description="Helical" evidence="8">
    <location>
        <begin position="53"/>
        <end position="76"/>
    </location>
</feature>